<evidence type="ECO:0000313" key="5">
    <source>
        <dbReference type="Proteomes" id="UP000515498"/>
    </source>
</evidence>
<dbReference type="Pfam" id="PF06197">
    <property type="entry name" value="DUF998"/>
    <property type="match status" value="1"/>
</dbReference>
<feature type="transmembrane region" description="Helical" evidence="1">
    <location>
        <begin position="120"/>
        <end position="140"/>
    </location>
</feature>
<sequence>MNRRLHVVFGWIAVFGAASSLLAVLALDAVLGGEPLRGRTLRRATISEYVFTAGGWLFVIAVLALAAGSALLLAGLIHAGRLPPLSVGSVLMVLWVVGLLGVVAFPKHNWAVGPSASGTVHRVATLLAFVALPVAVLLIARGRDVWARLARWLAWGSVGWLSVLFGAIAVGVVSGQAWWRIIPLGLVERGIAGFEVAAVIALAVWLIRGAPQAAEVRAIPS</sequence>
<organism evidence="3 4">
    <name type="scientific">Mycolicibacterium fluoranthenivorans</name>
    <dbReference type="NCBI Taxonomy" id="258505"/>
    <lineage>
        <taxon>Bacteria</taxon>
        <taxon>Bacillati</taxon>
        <taxon>Actinomycetota</taxon>
        <taxon>Actinomycetes</taxon>
        <taxon>Mycobacteriales</taxon>
        <taxon>Mycobacteriaceae</taxon>
        <taxon>Mycolicibacterium</taxon>
    </lineage>
</organism>
<keyword evidence="1" id="KW-0472">Membrane</keyword>
<name>A0A1G4WU51_9MYCO</name>
<reference evidence="3" key="1">
    <citation type="submission" date="2016-10" db="EMBL/GenBank/DDBJ databases">
        <authorList>
            <person name="de Groot N.N."/>
        </authorList>
    </citation>
    <scope>NUCLEOTIDE SEQUENCE [LARGE SCALE GENOMIC DNA]</scope>
    <source>
        <strain evidence="3">UNC267MFSha1.1M11</strain>
    </source>
</reference>
<dbReference type="EMBL" id="FMUB01000011">
    <property type="protein sequence ID" value="SCX29658.1"/>
    <property type="molecule type" value="Genomic_DNA"/>
</dbReference>
<dbReference type="Proteomes" id="UP000515498">
    <property type="component" value="Chromosome"/>
</dbReference>
<dbReference type="InterPro" id="IPR009339">
    <property type="entry name" value="DUF998"/>
</dbReference>
<dbReference type="AlphaFoldDB" id="A0A1G4WU51"/>
<feature type="transmembrane region" description="Helical" evidence="1">
    <location>
        <begin position="84"/>
        <end position="105"/>
    </location>
</feature>
<dbReference type="EMBL" id="CP059894">
    <property type="protein sequence ID" value="QNJ92347.1"/>
    <property type="molecule type" value="Genomic_DNA"/>
</dbReference>
<dbReference type="RefSeq" id="WP_090362384.1">
    <property type="nucleotide sequence ID" value="NZ_CP059894.1"/>
</dbReference>
<feature type="transmembrane region" description="Helical" evidence="1">
    <location>
        <begin position="56"/>
        <end position="77"/>
    </location>
</feature>
<evidence type="ECO:0000313" key="4">
    <source>
        <dbReference type="Proteomes" id="UP000199707"/>
    </source>
</evidence>
<evidence type="ECO:0000313" key="3">
    <source>
        <dbReference type="EMBL" id="SCX29658.1"/>
    </source>
</evidence>
<dbReference type="KEGG" id="mflu:HZU40_30045"/>
<dbReference type="Proteomes" id="UP000199707">
    <property type="component" value="Unassembled WGS sequence"/>
</dbReference>
<keyword evidence="1" id="KW-1133">Transmembrane helix</keyword>
<reference evidence="4" key="2">
    <citation type="submission" date="2016-10" db="EMBL/GenBank/DDBJ databases">
        <authorList>
            <person name="Varghese N."/>
            <person name="Submissions S."/>
        </authorList>
    </citation>
    <scope>NUCLEOTIDE SEQUENCE [LARGE SCALE GENOMIC DNA]</scope>
    <source>
        <strain evidence="4">UNC267MFSha1.1M11</strain>
    </source>
</reference>
<proteinExistence type="predicted"/>
<reference evidence="2 5" key="3">
    <citation type="submission" date="2020-07" db="EMBL/GenBank/DDBJ databases">
        <title>Draft genome sequence of four isobutane-metabolizing strains capable of cometabolically degrading diverse ether contaminants.</title>
        <authorList>
            <person name="Chen W."/>
            <person name="Faulkner N."/>
            <person name="Smith C."/>
            <person name="Hyman M."/>
        </authorList>
    </citation>
    <scope>NUCLEOTIDE SEQUENCE [LARGE SCALE GENOMIC DNA]</scope>
    <source>
        <strain evidence="2 5">2A</strain>
    </source>
</reference>
<keyword evidence="1" id="KW-0812">Transmembrane</keyword>
<gene>
    <name evidence="2" type="ORF">HZU40_30045</name>
    <name evidence="3" type="ORF">SAMN02799620_04853</name>
</gene>
<evidence type="ECO:0000313" key="2">
    <source>
        <dbReference type="EMBL" id="QNJ92347.1"/>
    </source>
</evidence>
<accession>A0A1G4WU51</accession>
<feature type="transmembrane region" description="Helical" evidence="1">
    <location>
        <begin position="191"/>
        <end position="207"/>
    </location>
</feature>
<dbReference type="STRING" id="1502745.SAMN02799620_04853"/>
<feature type="transmembrane region" description="Helical" evidence="1">
    <location>
        <begin position="152"/>
        <end position="179"/>
    </location>
</feature>
<evidence type="ECO:0000256" key="1">
    <source>
        <dbReference type="SAM" id="Phobius"/>
    </source>
</evidence>
<protein>
    <submittedName>
        <fullName evidence="2">DUF998 domain-containing protein</fullName>
    </submittedName>
</protein>